<dbReference type="InterPro" id="IPR005031">
    <property type="entry name" value="COQ10_START"/>
</dbReference>
<keyword evidence="5" id="KW-1185">Reference proteome</keyword>
<dbReference type="AlphaFoldDB" id="A0A1J0KW16"/>
<dbReference type="GO" id="GO:0048039">
    <property type="term" value="F:ubiquinone binding"/>
    <property type="evidence" value="ECO:0007669"/>
    <property type="project" value="InterPro"/>
</dbReference>
<reference evidence="5" key="1">
    <citation type="submission" date="2014-10" db="EMBL/GenBank/DDBJ databases">
        <authorList>
            <person name="Kuske C.R."/>
            <person name="Challacombe J.F."/>
            <person name="Daligault H.E."/>
            <person name="Davenport K.W."/>
            <person name="Johnson S.L."/>
            <person name="Siddaramappa S."/>
            <person name="Petersen J.M."/>
        </authorList>
    </citation>
    <scope>NUCLEOTIDE SEQUENCE [LARGE SCALE GENOMIC DNA]</scope>
    <source>
        <strain evidence="5">CA97-1460</strain>
    </source>
</reference>
<dbReference type="OrthoDB" id="9804759at2"/>
<dbReference type="RefSeq" id="WP_071664507.1">
    <property type="nucleotide sequence ID" value="NZ_CP009654.1"/>
</dbReference>
<feature type="domain" description="Coenzyme Q-binding protein COQ10 START" evidence="3">
    <location>
        <begin position="10"/>
        <end position="136"/>
    </location>
</feature>
<name>A0A1J0KW16_9GAMM</name>
<dbReference type="Pfam" id="PF03364">
    <property type="entry name" value="Polyketide_cyc"/>
    <property type="match status" value="1"/>
</dbReference>
<gene>
    <name evidence="4" type="ORF">KX01_1638</name>
</gene>
<dbReference type="Proteomes" id="UP000182521">
    <property type="component" value="Chromosome"/>
</dbReference>
<dbReference type="InterPro" id="IPR023393">
    <property type="entry name" value="START-like_dom_sf"/>
</dbReference>
<dbReference type="SUPFAM" id="SSF55961">
    <property type="entry name" value="Bet v1-like"/>
    <property type="match status" value="1"/>
</dbReference>
<organism evidence="4 5">
    <name type="scientific">Francisella frigiditurris</name>
    <dbReference type="NCBI Taxonomy" id="1542390"/>
    <lineage>
        <taxon>Bacteria</taxon>
        <taxon>Pseudomonadati</taxon>
        <taxon>Pseudomonadota</taxon>
        <taxon>Gammaproteobacteria</taxon>
        <taxon>Thiotrichales</taxon>
        <taxon>Francisellaceae</taxon>
        <taxon>Francisella</taxon>
    </lineage>
</organism>
<proteinExistence type="inferred from homology"/>
<dbReference type="KEGG" id="frc:KX01_1638"/>
<protein>
    <submittedName>
        <fullName evidence="4">Polyketide cyclase / dehydrase and lipid transport family protein</fullName>
    </submittedName>
</protein>
<evidence type="ECO:0000256" key="2">
    <source>
        <dbReference type="ARBA" id="ARBA00022649"/>
    </source>
</evidence>
<dbReference type="GO" id="GO:0045333">
    <property type="term" value="P:cellular respiration"/>
    <property type="evidence" value="ECO:0007669"/>
    <property type="project" value="InterPro"/>
</dbReference>
<dbReference type="Gene3D" id="3.30.530.20">
    <property type="match status" value="1"/>
</dbReference>
<evidence type="ECO:0000259" key="3">
    <source>
        <dbReference type="Pfam" id="PF03364"/>
    </source>
</evidence>
<dbReference type="EMBL" id="CP009654">
    <property type="protein sequence ID" value="APC97989.1"/>
    <property type="molecule type" value="Genomic_DNA"/>
</dbReference>
<evidence type="ECO:0000313" key="5">
    <source>
        <dbReference type="Proteomes" id="UP000182521"/>
    </source>
</evidence>
<keyword evidence="2" id="KW-1277">Toxin-antitoxin system</keyword>
<accession>A0A1J0KW16</accession>
<dbReference type="STRING" id="1542390.KX01_1638"/>
<comment type="similarity">
    <text evidence="1">Belongs to the ribosome association toxin RatA family.</text>
</comment>
<dbReference type="CDD" id="cd07813">
    <property type="entry name" value="COQ10p_like"/>
    <property type="match status" value="1"/>
</dbReference>
<dbReference type="InterPro" id="IPR044996">
    <property type="entry name" value="COQ10-like"/>
</dbReference>
<dbReference type="PANTHER" id="PTHR12901">
    <property type="entry name" value="SPERM PROTEIN HOMOLOG"/>
    <property type="match status" value="1"/>
</dbReference>
<dbReference type="PANTHER" id="PTHR12901:SF10">
    <property type="entry name" value="COENZYME Q-BINDING PROTEIN COQ10, MITOCHONDRIAL"/>
    <property type="match status" value="1"/>
</dbReference>
<evidence type="ECO:0000256" key="1">
    <source>
        <dbReference type="ARBA" id="ARBA00008918"/>
    </source>
</evidence>
<evidence type="ECO:0000313" key="4">
    <source>
        <dbReference type="EMBL" id="APC97989.1"/>
    </source>
</evidence>
<sequence length="144" mass="16558">MNTVNKSAVVNYTCHQMYTLVNDVRSYPEFLPMCYDIEIFEENETEVKAALKIKSGFVKLDFSTHNTMVPDSKVDLKLMNGPFKSLNGHWTFEPIEENKSCRVSLEMDFAFENKFVEMALGPVFKGLANKMLDAFCKRAEEVYS</sequence>